<keyword evidence="2" id="KW-1185">Reference proteome</keyword>
<dbReference type="EMBL" id="KZ678626">
    <property type="protein sequence ID" value="PSR77997.1"/>
    <property type="molecule type" value="Genomic_DNA"/>
</dbReference>
<evidence type="ECO:0000313" key="1">
    <source>
        <dbReference type="EMBL" id="PSR77997.1"/>
    </source>
</evidence>
<dbReference type="AlphaFoldDB" id="A0A2T2ZVS6"/>
<dbReference type="Proteomes" id="UP000241462">
    <property type="component" value="Unassembled WGS sequence"/>
</dbReference>
<protein>
    <submittedName>
        <fullName evidence="1">Uncharacterized protein</fullName>
    </submittedName>
</protein>
<organism evidence="1 2">
    <name type="scientific">Coniella lustricola</name>
    <dbReference type="NCBI Taxonomy" id="2025994"/>
    <lineage>
        <taxon>Eukaryota</taxon>
        <taxon>Fungi</taxon>
        <taxon>Dikarya</taxon>
        <taxon>Ascomycota</taxon>
        <taxon>Pezizomycotina</taxon>
        <taxon>Sordariomycetes</taxon>
        <taxon>Sordariomycetidae</taxon>
        <taxon>Diaporthales</taxon>
        <taxon>Schizoparmaceae</taxon>
        <taxon>Coniella</taxon>
    </lineage>
</organism>
<evidence type="ECO:0000313" key="2">
    <source>
        <dbReference type="Proteomes" id="UP000241462"/>
    </source>
</evidence>
<accession>A0A2T2ZVS6</accession>
<dbReference type="InParanoid" id="A0A2T2ZVS6"/>
<proteinExistence type="predicted"/>
<reference evidence="1 2" key="1">
    <citation type="journal article" date="2018" name="Mycol. Prog.">
        <title>Coniella lustricola, a new species from submerged detritus.</title>
        <authorList>
            <person name="Raudabaugh D.B."/>
            <person name="Iturriaga T."/>
            <person name="Carver A."/>
            <person name="Mondo S."/>
            <person name="Pangilinan J."/>
            <person name="Lipzen A."/>
            <person name="He G."/>
            <person name="Amirebrahimi M."/>
            <person name="Grigoriev I.V."/>
            <person name="Miller A.N."/>
        </authorList>
    </citation>
    <scope>NUCLEOTIDE SEQUENCE [LARGE SCALE GENOMIC DNA]</scope>
    <source>
        <strain evidence="1 2">B22-T-1</strain>
    </source>
</reference>
<sequence>MARCGFCLFALRADVPTLPEDLDKAQDWTAERYEDKAKETSAGMSQMTLPTFLYKPPRNFIARSVARGRGTCLQTMNCVEKYSPQLAGVNIWETAAWTGSLVAVQGAYLQLSGPIPELKEYYSLFPDGDFSTVDEAAMRQ</sequence>
<gene>
    <name evidence="1" type="ORF">BD289DRAFT_486238</name>
</gene>
<name>A0A2T2ZVS6_9PEZI</name>